<evidence type="ECO:0000259" key="1">
    <source>
        <dbReference type="PROSITE" id="PS51384"/>
    </source>
</evidence>
<feature type="domain" description="FAD-binding FR-type" evidence="1">
    <location>
        <begin position="2"/>
        <end position="87"/>
    </location>
</feature>
<dbReference type="GO" id="GO:0042167">
    <property type="term" value="P:heme catabolic process"/>
    <property type="evidence" value="ECO:0007669"/>
    <property type="project" value="TreeGrafter"/>
</dbReference>
<sequence>MAEWVSGKITHIEHWTDALFSIRVNAPIDPFTAGQFAKLALDINGERVQRAYSYVNAPSDNNLEFYLVTVPEGKLSPRLDQLAVGAK</sequence>
<keyword evidence="2" id="KW-0560">Oxidoreductase</keyword>
<dbReference type="InterPro" id="IPR051930">
    <property type="entry name" value="FNR_type-1"/>
</dbReference>
<dbReference type="InterPro" id="IPR017927">
    <property type="entry name" value="FAD-bd_FR_type"/>
</dbReference>
<evidence type="ECO:0000313" key="2">
    <source>
        <dbReference type="EMBL" id="CBX69308.1"/>
    </source>
</evidence>
<accession>F4MU00</accession>
<dbReference type="PROSITE" id="PS51384">
    <property type="entry name" value="FAD_FR"/>
    <property type="match status" value="1"/>
</dbReference>
<dbReference type="PANTHER" id="PTHR47878">
    <property type="entry name" value="OXIDOREDUCTASE FAD/NAD(P)-BINDING DOMAIN PROTEIN"/>
    <property type="match status" value="1"/>
</dbReference>
<gene>
    <name evidence="2" type="ORF">YEW_JR41820</name>
</gene>
<dbReference type="AlphaFoldDB" id="F4MU00"/>
<dbReference type="GO" id="GO:0016491">
    <property type="term" value="F:oxidoreductase activity"/>
    <property type="evidence" value="ECO:0007669"/>
    <property type="project" value="UniProtKB-KW"/>
</dbReference>
<name>F4MU00_YEREN</name>
<protein>
    <recommendedName>
        <fullName evidence="1">FAD-binding FR-type domain-containing protein</fullName>
    </recommendedName>
</protein>
<reference evidence="2" key="1">
    <citation type="journal article" date="2011" name="BMC Genomics">
        <title>Shotgun sequencing of Yersinia enterocolitica strain W22703 (biotype 2, serotype O:9): genomic evidence for oscillation between invertebrates and mammals.</title>
        <authorList>
            <person name="Fuchs T.M."/>
            <person name="Brandt K."/>
            <person name="Starke M."/>
            <person name="Rattei T."/>
        </authorList>
    </citation>
    <scope>NUCLEOTIDE SEQUENCE</scope>
</reference>
<dbReference type="InterPro" id="IPR017938">
    <property type="entry name" value="Riboflavin_synthase-like_b-brl"/>
</dbReference>
<dbReference type="Pfam" id="PF00970">
    <property type="entry name" value="FAD_binding_6"/>
    <property type="match status" value="1"/>
</dbReference>
<dbReference type="InterPro" id="IPR008333">
    <property type="entry name" value="Cbr1-like_FAD-bd_dom"/>
</dbReference>
<dbReference type="GO" id="GO:0034599">
    <property type="term" value="P:cellular response to oxidative stress"/>
    <property type="evidence" value="ECO:0007669"/>
    <property type="project" value="TreeGrafter"/>
</dbReference>
<dbReference type="SUPFAM" id="SSF63380">
    <property type="entry name" value="Riboflavin synthase domain-like"/>
    <property type="match status" value="1"/>
</dbReference>
<dbReference type="PANTHER" id="PTHR47878:SF1">
    <property type="entry name" value="FLAVODOXIN_FERREDOXIN--NADP REDUCTASE"/>
    <property type="match status" value="1"/>
</dbReference>
<dbReference type="Gene3D" id="2.40.30.10">
    <property type="entry name" value="Translation factors"/>
    <property type="match status" value="1"/>
</dbReference>
<organism evidence="2">
    <name type="scientific">Yersinia enterocolitica W22703</name>
    <dbReference type="NCBI Taxonomy" id="913028"/>
    <lineage>
        <taxon>Bacteria</taxon>
        <taxon>Pseudomonadati</taxon>
        <taxon>Pseudomonadota</taxon>
        <taxon>Gammaproteobacteria</taxon>
        <taxon>Enterobacterales</taxon>
        <taxon>Yersiniaceae</taxon>
        <taxon>Yersinia</taxon>
    </lineage>
</organism>
<dbReference type="EMBL" id="FR718489">
    <property type="protein sequence ID" value="CBX69308.1"/>
    <property type="molecule type" value="Genomic_DNA"/>
</dbReference>
<proteinExistence type="predicted"/>